<name>A0A6J4PDT2_9ACTN</name>
<protein>
    <submittedName>
        <fullName evidence="2">Uncharacterized protein</fullName>
    </submittedName>
</protein>
<dbReference type="AlphaFoldDB" id="A0A6J4PDT2"/>
<evidence type="ECO:0000256" key="1">
    <source>
        <dbReference type="SAM" id="MobiDB-lite"/>
    </source>
</evidence>
<accession>A0A6J4PDT2</accession>
<reference evidence="2" key="1">
    <citation type="submission" date="2020-02" db="EMBL/GenBank/DDBJ databases">
        <authorList>
            <person name="Meier V. D."/>
        </authorList>
    </citation>
    <scope>NUCLEOTIDE SEQUENCE</scope>
    <source>
        <strain evidence="2">AVDCRST_MAG55</strain>
    </source>
</reference>
<evidence type="ECO:0000313" key="2">
    <source>
        <dbReference type="EMBL" id="CAA9408110.1"/>
    </source>
</evidence>
<proteinExistence type="predicted"/>
<feature type="region of interest" description="Disordered" evidence="1">
    <location>
        <begin position="103"/>
        <end position="142"/>
    </location>
</feature>
<dbReference type="EMBL" id="CADCUZ010000045">
    <property type="protein sequence ID" value="CAA9408110.1"/>
    <property type="molecule type" value="Genomic_DNA"/>
</dbReference>
<gene>
    <name evidence="2" type="ORF">AVDCRST_MAG55-1133</name>
</gene>
<organism evidence="2">
    <name type="scientific">uncultured Rubrobacteraceae bacterium</name>
    <dbReference type="NCBI Taxonomy" id="349277"/>
    <lineage>
        <taxon>Bacteria</taxon>
        <taxon>Bacillati</taxon>
        <taxon>Actinomycetota</taxon>
        <taxon>Rubrobacteria</taxon>
        <taxon>Rubrobacterales</taxon>
        <taxon>Rubrobacteraceae</taxon>
        <taxon>environmental samples</taxon>
    </lineage>
</organism>
<sequence>MPTTGRVEPWLTLSVAQGKAVQVGGMLGAATLAWPAGRRGTGCARWMVLSRLLAYFSEHVFSHWLVGRALGIRFTGYGLHGTSHPRSYPPGALRVLVPPLPERAPRPSVARGGRACGTRGDVRGRHRRDRDPEPCSPGLLPPTRRAGGRGFFVGANLWSVPLLLSEALRPGRDLRRAWLGNSVRPPRHASSDSTF</sequence>